<dbReference type="PANTHER" id="PTHR43343:SF3">
    <property type="entry name" value="PROTEASE DO-LIKE 8, CHLOROPLASTIC"/>
    <property type="match status" value="1"/>
</dbReference>
<evidence type="ECO:0000313" key="7">
    <source>
        <dbReference type="EMBL" id="MCK7592474.1"/>
    </source>
</evidence>
<dbReference type="InterPro" id="IPR009003">
    <property type="entry name" value="Peptidase_S1_PA"/>
</dbReference>
<dbReference type="EMBL" id="JALNMH010000001">
    <property type="protein sequence ID" value="MCK7592474.1"/>
    <property type="molecule type" value="Genomic_DNA"/>
</dbReference>
<evidence type="ECO:0000259" key="6">
    <source>
        <dbReference type="Pfam" id="PF13511"/>
    </source>
</evidence>
<dbReference type="InterPro" id="IPR025392">
    <property type="entry name" value="DUF4124"/>
</dbReference>
<evidence type="ECO:0000313" key="8">
    <source>
        <dbReference type="Proteomes" id="UP001431449"/>
    </source>
</evidence>
<dbReference type="Proteomes" id="UP001431449">
    <property type="component" value="Unassembled WGS sequence"/>
</dbReference>
<accession>A0ABT0GD50</accession>
<feature type="signal peptide" evidence="5">
    <location>
        <begin position="1"/>
        <end position="19"/>
    </location>
</feature>
<dbReference type="Pfam" id="PF13511">
    <property type="entry name" value="DUF4124"/>
    <property type="match status" value="1"/>
</dbReference>
<keyword evidence="2" id="KW-0645">Protease</keyword>
<comment type="similarity">
    <text evidence="1">Belongs to the peptidase S1C family.</text>
</comment>
<keyword evidence="5" id="KW-0732">Signal</keyword>
<dbReference type="RefSeq" id="WP_248204660.1">
    <property type="nucleotide sequence ID" value="NZ_JALNMH010000001.1"/>
</dbReference>
<dbReference type="InterPro" id="IPR001940">
    <property type="entry name" value="Peptidase_S1C"/>
</dbReference>
<dbReference type="SUPFAM" id="SSF50494">
    <property type="entry name" value="Trypsin-like serine proteases"/>
    <property type="match status" value="1"/>
</dbReference>
<evidence type="ECO:0000256" key="2">
    <source>
        <dbReference type="ARBA" id="ARBA00022670"/>
    </source>
</evidence>
<proteinExistence type="inferred from homology"/>
<dbReference type="InterPro" id="IPR051201">
    <property type="entry name" value="Chloro_Bact_Ser_Proteases"/>
</dbReference>
<dbReference type="Gene3D" id="2.40.10.10">
    <property type="entry name" value="Trypsin-like serine proteases"/>
    <property type="match status" value="2"/>
</dbReference>
<comment type="caution">
    <text evidence="7">The sequence shown here is derived from an EMBL/GenBank/DDBJ whole genome shotgun (WGS) entry which is preliminary data.</text>
</comment>
<protein>
    <submittedName>
        <fullName evidence="7">Trypsin-like peptidase domain-containing protein</fullName>
    </submittedName>
</protein>
<evidence type="ECO:0000256" key="1">
    <source>
        <dbReference type="ARBA" id="ARBA00010541"/>
    </source>
</evidence>
<keyword evidence="3" id="KW-0378">Hydrolase</keyword>
<gene>
    <name evidence="7" type="ORF">M0G41_02190</name>
</gene>
<name>A0ABT0GD50_9GAMM</name>
<dbReference type="PRINTS" id="PR00834">
    <property type="entry name" value="PROTEASES2C"/>
</dbReference>
<sequence>MCRLIALLCLLTLSVGAEASKIYKWTDEQGRVHYTQTPPPASATEESTRTIRGAGEPSEGMKVYCRAVREFAMGLGHAMSSRVPLEAAVAAARTAEDKLRELGAQDSQAREVAYFVYGMEPGYRARRITVDGIATLAHTQCLTGNFAVIKGLREDTPATAGGRRSGSGWFARPGVVVTSLHVVKGAESITLHLSDGESASARLLDQDEANDLAVLATSARHLPGLPVRGEEVGIGTAVFTIGFPHANVMGVKPKLSNGVISSTAGLRDDPSQYQISVPVQAGNSGGPLLDMQGRVVGIVAAKLRANNMLRNTGDLTENVNYAIKSTRLAGMLSGVADGETASASLEQLAGAAGPSVVRIVVE</sequence>
<evidence type="ECO:0000256" key="3">
    <source>
        <dbReference type="ARBA" id="ARBA00022801"/>
    </source>
</evidence>
<keyword evidence="8" id="KW-1185">Reference proteome</keyword>
<feature type="chain" id="PRO_5045326209" evidence="5">
    <location>
        <begin position="20"/>
        <end position="362"/>
    </location>
</feature>
<feature type="domain" description="DUF4124" evidence="6">
    <location>
        <begin position="9"/>
        <end position="45"/>
    </location>
</feature>
<dbReference type="Pfam" id="PF13365">
    <property type="entry name" value="Trypsin_2"/>
    <property type="match status" value="1"/>
</dbReference>
<evidence type="ECO:0000256" key="5">
    <source>
        <dbReference type="SAM" id="SignalP"/>
    </source>
</evidence>
<evidence type="ECO:0000256" key="4">
    <source>
        <dbReference type="SAM" id="MobiDB-lite"/>
    </source>
</evidence>
<dbReference type="PANTHER" id="PTHR43343">
    <property type="entry name" value="PEPTIDASE S12"/>
    <property type="match status" value="1"/>
</dbReference>
<dbReference type="InterPro" id="IPR043504">
    <property type="entry name" value="Peptidase_S1_PA_chymotrypsin"/>
</dbReference>
<feature type="region of interest" description="Disordered" evidence="4">
    <location>
        <begin position="33"/>
        <end position="55"/>
    </location>
</feature>
<organism evidence="7 8">
    <name type="scientific">Pseudomarimonas salicorniae</name>
    <dbReference type="NCBI Taxonomy" id="2933270"/>
    <lineage>
        <taxon>Bacteria</taxon>
        <taxon>Pseudomonadati</taxon>
        <taxon>Pseudomonadota</taxon>
        <taxon>Gammaproteobacteria</taxon>
        <taxon>Lysobacterales</taxon>
        <taxon>Lysobacteraceae</taxon>
        <taxon>Pseudomarimonas</taxon>
    </lineage>
</organism>
<reference evidence="7" key="1">
    <citation type="submission" date="2022-04" db="EMBL/GenBank/DDBJ databases">
        <title>Lysobacter sp. CAU 1642 isolated from sea sand.</title>
        <authorList>
            <person name="Kim W."/>
        </authorList>
    </citation>
    <scope>NUCLEOTIDE SEQUENCE</scope>
    <source>
        <strain evidence="7">CAU 1642</strain>
    </source>
</reference>